<keyword evidence="6" id="KW-1015">Disulfide bond</keyword>
<dbReference type="InterPro" id="IPR036819">
    <property type="entry name" value="Subtilisin_inhibitor-like_sf"/>
</dbReference>
<feature type="signal peptide" evidence="8">
    <location>
        <begin position="1"/>
        <end position="25"/>
    </location>
</feature>
<name>A0ABW7HNV5_9ACTN</name>
<evidence type="ECO:0000256" key="6">
    <source>
        <dbReference type="ARBA" id="ARBA00023157"/>
    </source>
</evidence>
<evidence type="ECO:0000256" key="1">
    <source>
        <dbReference type="ARBA" id="ARBA00004613"/>
    </source>
</evidence>
<feature type="domain" description="Subtilisin inhibitor" evidence="9">
    <location>
        <begin position="79"/>
        <end position="155"/>
    </location>
</feature>
<comment type="caution">
    <text evidence="10">The sequence shown here is derived from an EMBL/GenBank/DDBJ whole genome shotgun (WGS) entry which is preliminary data.</text>
</comment>
<organism evidence="10 11">
    <name type="scientific">Streptomyces chitinivorans</name>
    <dbReference type="NCBI Taxonomy" id="1257027"/>
    <lineage>
        <taxon>Bacteria</taxon>
        <taxon>Bacillati</taxon>
        <taxon>Actinomycetota</taxon>
        <taxon>Actinomycetes</taxon>
        <taxon>Kitasatosporales</taxon>
        <taxon>Streptomycetaceae</taxon>
        <taxon>Streptomyces</taxon>
    </lineage>
</organism>
<dbReference type="Pfam" id="PF00720">
    <property type="entry name" value="SSI"/>
    <property type="match status" value="1"/>
</dbReference>
<evidence type="ECO:0000256" key="2">
    <source>
        <dbReference type="ARBA" id="ARBA00010472"/>
    </source>
</evidence>
<protein>
    <submittedName>
        <fullName evidence="10">SSI family serine proteinase inhibitor</fullName>
    </submittedName>
</protein>
<accession>A0ABW7HNV5</accession>
<keyword evidence="4" id="KW-0646">Protease inhibitor</keyword>
<feature type="region of interest" description="Disordered" evidence="7">
    <location>
        <begin position="180"/>
        <end position="200"/>
    </location>
</feature>
<evidence type="ECO:0000256" key="3">
    <source>
        <dbReference type="ARBA" id="ARBA00022525"/>
    </source>
</evidence>
<feature type="compositionally biased region" description="Low complexity" evidence="7">
    <location>
        <begin position="25"/>
        <end position="40"/>
    </location>
</feature>
<comment type="similarity">
    <text evidence="2">Belongs to the protease inhibitor I16 (SSI) family.</text>
</comment>
<keyword evidence="11" id="KW-1185">Reference proteome</keyword>
<keyword evidence="5" id="KW-0722">Serine protease inhibitor</keyword>
<evidence type="ECO:0000256" key="4">
    <source>
        <dbReference type="ARBA" id="ARBA00022690"/>
    </source>
</evidence>
<dbReference type="InterPro" id="IPR023549">
    <property type="entry name" value="Subtilisin_inhibitor"/>
</dbReference>
<gene>
    <name evidence="10" type="ORF">ACG5V6_04880</name>
</gene>
<reference evidence="10 11" key="1">
    <citation type="submission" date="2024-10" db="EMBL/GenBank/DDBJ databases">
        <authorList>
            <person name="Cho J.-C."/>
        </authorList>
    </citation>
    <scope>NUCLEOTIDE SEQUENCE [LARGE SCALE GENOMIC DNA]</scope>
    <source>
        <strain evidence="10 11">KCTC29696</strain>
    </source>
</reference>
<evidence type="ECO:0000256" key="7">
    <source>
        <dbReference type="SAM" id="MobiDB-lite"/>
    </source>
</evidence>
<sequence>MPRRRTAAALAGAAVLATVLTPASAASDPAAVPAPASARPWPAPMPMPEPAVPAARQDQLTITVSTSPDGVAAPHTAPRGVRGGGAPTRRTHTLDCHPAGGSHPDAIAACDAVDRASQGPHDPWRPVPADAMCAQIHGGPATARITGVWRGQRVDASFRRTDGCEIARWDALVPALPGPEELAEGLPADSPETLPAEPVR</sequence>
<dbReference type="SUPFAM" id="SSF55399">
    <property type="entry name" value="Subtilisin inhibitor"/>
    <property type="match status" value="1"/>
</dbReference>
<dbReference type="EMBL" id="JBIHMK010000011">
    <property type="protein sequence ID" value="MFH0247546.1"/>
    <property type="molecule type" value="Genomic_DNA"/>
</dbReference>
<keyword evidence="3" id="KW-0964">Secreted</keyword>
<dbReference type="RefSeq" id="WP_279949057.1">
    <property type="nucleotide sequence ID" value="NZ_BAABEN010000001.1"/>
</dbReference>
<feature type="region of interest" description="Disordered" evidence="7">
    <location>
        <begin position="25"/>
        <end position="45"/>
    </location>
</feature>
<comment type="subcellular location">
    <subcellularLocation>
        <location evidence="1">Secreted</location>
    </subcellularLocation>
</comment>
<proteinExistence type="inferred from homology"/>
<feature type="chain" id="PRO_5045773690" evidence="8">
    <location>
        <begin position="26"/>
        <end position="200"/>
    </location>
</feature>
<evidence type="ECO:0000259" key="9">
    <source>
        <dbReference type="Pfam" id="PF00720"/>
    </source>
</evidence>
<evidence type="ECO:0000256" key="5">
    <source>
        <dbReference type="ARBA" id="ARBA00022900"/>
    </source>
</evidence>
<evidence type="ECO:0000313" key="10">
    <source>
        <dbReference type="EMBL" id="MFH0247546.1"/>
    </source>
</evidence>
<dbReference type="Gene3D" id="3.30.350.10">
    <property type="entry name" value="Subtilisin inhibitor-like"/>
    <property type="match status" value="1"/>
</dbReference>
<evidence type="ECO:0000256" key="8">
    <source>
        <dbReference type="SAM" id="SignalP"/>
    </source>
</evidence>
<feature type="region of interest" description="Disordered" evidence="7">
    <location>
        <begin position="65"/>
        <end position="89"/>
    </location>
</feature>
<dbReference type="Proteomes" id="UP001607069">
    <property type="component" value="Unassembled WGS sequence"/>
</dbReference>
<evidence type="ECO:0000313" key="11">
    <source>
        <dbReference type="Proteomes" id="UP001607069"/>
    </source>
</evidence>
<keyword evidence="8" id="KW-0732">Signal</keyword>